<evidence type="ECO:0000313" key="7">
    <source>
        <dbReference type="EMBL" id="EHR62322.1"/>
    </source>
</evidence>
<dbReference type="Gene3D" id="3.40.50.150">
    <property type="entry name" value="Vaccinia Virus protein VP39"/>
    <property type="match status" value="1"/>
</dbReference>
<organism evidence="7 8">
    <name type="scientific">Saccharomonospora cyanea NA-134</name>
    <dbReference type="NCBI Taxonomy" id="882082"/>
    <lineage>
        <taxon>Bacteria</taxon>
        <taxon>Bacillati</taxon>
        <taxon>Actinomycetota</taxon>
        <taxon>Actinomycetes</taxon>
        <taxon>Pseudonocardiales</taxon>
        <taxon>Pseudonocardiaceae</taxon>
        <taxon>Saccharomonospora</taxon>
    </lineage>
</organism>
<dbReference type="Pfam" id="PF08100">
    <property type="entry name" value="Dimerisation"/>
    <property type="match status" value="1"/>
</dbReference>
<dbReference type="Pfam" id="PF00891">
    <property type="entry name" value="Methyltransf_2"/>
    <property type="match status" value="1"/>
</dbReference>
<evidence type="ECO:0000256" key="4">
    <source>
        <dbReference type="PIRSR" id="PIRSR005739-1"/>
    </source>
</evidence>
<dbReference type="SUPFAM" id="SSF53335">
    <property type="entry name" value="S-adenosyl-L-methionine-dependent methyltransferases"/>
    <property type="match status" value="1"/>
</dbReference>
<dbReference type="PROSITE" id="PS51683">
    <property type="entry name" value="SAM_OMT_II"/>
    <property type="match status" value="1"/>
</dbReference>
<dbReference type="InterPro" id="IPR029063">
    <property type="entry name" value="SAM-dependent_MTases_sf"/>
</dbReference>
<keyword evidence="8" id="KW-1185">Reference proteome</keyword>
<gene>
    <name evidence="7" type="ORF">SaccyDRAFT_3493</name>
</gene>
<evidence type="ECO:0000256" key="3">
    <source>
        <dbReference type="ARBA" id="ARBA00022691"/>
    </source>
</evidence>
<dbReference type="InterPro" id="IPR036390">
    <property type="entry name" value="WH_DNA-bd_sf"/>
</dbReference>
<feature type="domain" description="O-methyltransferase dimerisation" evidence="6">
    <location>
        <begin position="25"/>
        <end position="93"/>
    </location>
</feature>
<proteinExistence type="predicted"/>
<dbReference type="eggNOG" id="COG1414">
    <property type="taxonomic scope" value="Bacteria"/>
</dbReference>
<dbReference type="AlphaFoldDB" id="H5XCS8"/>
<accession>H5XCS8</accession>
<dbReference type="Gene3D" id="1.10.287.1350">
    <property type="match status" value="1"/>
</dbReference>
<dbReference type="GO" id="GO:0046983">
    <property type="term" value="F:protein dimerization activity"/>
    <property type="evidence" value="ECO:0007669"/>
    <property type="project" value="InterPro"/>
</dbReference>
<dbReference type="STRING" id="882082.SaccyDRAFT_3493"/>
<feature type="domain" description="O-methyltransferase C-terminal" evidence="5">
    <location>
        <begin position="117"/>
        <end position="324"/>
    </location>
</feature>
<keyword evidence="3" id="KW-0949">S-adenosyl-L-methionine</keyword>
<protein>
    <submittedName>
        <fullName evidence="7">O-methyltransferase</fullName>
    </submittedName>
</protein>
<dbReference type="RefSeq" id="WP_005458067.1">
    <property type="nucleotide sequence ID" value="NZ_CM001440.1"/>
</dbReference>
<reference evidence="7 8" key="1">
    <citation type="submission" date="2011-11" db="EMBL/GenBank/DDBJ databases">
        <title>The Noncontiguous Finished sequence of Saccharomonospora cyanea NA-134.</title>
        <authorList>
            <consortium name="US DOE Joint Genome Institute"/>
            <person name="Lucas S."/>
            <person name="Han J."/>
            <person name="Lapidus A."/>
            <person name="Cheng J.-F."/>
            <person name="Goodwin L."/>
            <person name="Pitluck S."/>
            <person name="Peters L."/>
            <person name="Ovchinnikova G."/>
            <person name="Lu M."/>
            <person name="Detter J.C."/>
            <person name="Han C."/>
            <person name="Tapia R."/>
            <person name="Land M."/>
            <person name="Hauser L."/>
            <person name="Kyrpides N."/>
            <person name="Ivanova N."/>
            <person name="Pagani I."/>
            <person name="Brambilla E.-M."/>
            <person name="Klenk H.-P."/>
            <person name="Woyke T."/>
        </authorList>
    </citation>
    <scope>NUCLEOTIDE SEQUENCE [LARGE SCALE GENOMIC DNA]</scope>
    <source>
        <strain evidence="7 8">NA-134</strain>
    </source>
</reference>
<dbReference type="EMBL" id="CM001440">
    <property type="protein sequence ID" value="EHR62322.1"/>
    <property type="molecule type" value="Genomic_DNA"/>
</dbReference>
<dbReference type="PIRSF" id="PIRSF005739">
    <property type="entry name" value="O-mtase"/>
    <property type="match status" value="1"/>
</dbReference>
<dbReference type="SUPFAM" id="SSF46785">
    <property type="entry name" value="Winged helix' DNA-binding domain"/>
    <property type="match status" value="1"/>
</dbReference>
<evidence type="ECO:0000256" key="1">
    <source>
        <dbReference type="ARBA" id="ARBA00022603"/>
    </source>
</evidence>
<evidence type="ECO:0000313" key="8">
    <source>
        <dbReference type="Proteomes" id="UP000002791"/>
    </source>
</evidence>
<keyword evidence="2 7" id="KW-0808">Transferase</keyword>
<dbReference type="GO" id="GO:0008171">
    <property type="term" value="F:O-methyltransferase activity"/>
    <property type="evidence" value="ECO:0007669"/>
    <property type="project" value="InterPro"/>
</dbReference>
<dbReference type="Proteomes" id="UP000002791">
    <property type="component" value="Chromosome"/>
</dbReference>
<feature type="active site" description="Proton acceptor" evidence="4">
    <location>
        <position position="253"/>
    </location>
</feature>
<keyword evidence="1 7" id="KW-0489">Methyltransferase</keyword>
<dbReference type="OrthoDB" id="3804952at2"/>
<dbReference type="CDD" id="cd02440">
    <property type="entry name" value="AdoMet_MTases"/>
    <property type="match status" value="1"/>
</dbReference>
<dbReference type="PANTHER" id="PTHR43712:SF2">
    <property type="entry name" value="O-METHYLTRANSFERASE CICE"/>
    <property type="match status" value="1"/>
</dbReference>
<sequence>MPADATAAPTPDEHARLLDMVIGGATAQAVYVAAKLGIADVLAEGPATAEDIAKRVGSHPEATYRLLRALTTRSIFAEEPGRRFRLTPMAQALRSDVPDSVRPIVLVAGHPVTWQHWGELTYSVATGNSAFEKLHGMPVFDYLAKDPDYAALFNESMTFSSAIEIPAILDAYDFSRFGTIVEVGGGQGRLLAAILQNTPNARGVLFDLDSVVAGAPSVLTEAGVGDRSTVRGGSFFDSVPSGGDAYILKHIIHDWPEDKALDILGNVRAATGPDATLLVMDMVLPEDGSPHFGKLVDLDVLVAFGGRHRTEAEYADLLARAGFRLTGVTPTAGSPSIIEAVPV</sequence>
<evidence type="ECO:0000256" key="2">
    <source>
        <dbReference type="ARBA" id="ARBA00022679"/>
    </source>
</evidence>
<dbReference type="HOGENOM" id="CLU_005533_12_0_11"/>
<dbReference type="InterPro" id="IPR001077">
    <property type="entry name" value="COMT_C"/>
</dbReference>
<dbReference type="InterPro" id="IPR036388">
    <property type="entry name" value="WH-like_DNA-bd_sf"/>
</dbReference>
<name>H5XCS8_9PSEU</name>
<dbReference type="PANTHER" id="PTHR43712">
    <property type="entry name" value="PUTATIVE (AFU_ORTHOLOGUE AFUA_4G14580)-RELATED"/>
    <property type="match status" value="1"/>
</dbReference>
<dbReference type="GO" id="GO:0032259">
    <property type="term" value="P:methylation"/>
    <property type="evidence" value="ECO:0007669"/>
    <property type="project" value="UniProtKB-KW"/>
</dbReference>
<evidence type="ECO:0000259" key="6">
    <source>
        <dbReference type="Pfam" id="PF08100"/>
    </source>
</evidence>
<dbReference type="InterPro" id="IPR016461">
    <property type="entry name" value="COMT-like"/>
</dbReference>
<dbReference type="Gene3D" id="1.10.10.10">
    <property type="entry name" value="Winged helix-like DNA-binding domain superfamily/Winged helix DNA-binding domain"/>
    <property type="match status" value="1"/>
</dbReference>
<dbReference type="InterPro" id="IPR012967">
    <property type="entry name" value="COMT_dimerisation"/>
</dbReference>
<evidence type="ECO:0000259" key="5">
    <source>
        <dbReference type="Pfam" id="PF00891"/>
    </source>
</evidence>